<evidence type="ECO:0000313" key="2">
    <source>
        <dbReference type="EMBL" id="KAJ5109161.1"/>
    </source>
</evidence>
<protein>
    <submittedName>
        <fullName evidence="2">Uncharacterized protein</fullName>
    </submittedName>
</protein>
<comment type="caution">
    <text evidence="2">The sequence shown here is derived from an EMBL/GenBank/DDBJ whole genome shotgun (WGS) entry which is preliminary data.</text>
</comment>
<dbReference type="InterPro" id="IPR053716">
    <property type="entry name" value="Flag_assembly_chemotaxis_eff"/>
</dbReference>
<dbReference type="AlphaFoldDB" id="A0A9W9FZA3"/>
<reference evidence="2" key="1">
    <citation type="submission" date="2022-11" db="EMBL/GenBank/DDBJ databases">
        <authorList>
            <person name="Petersen C."/>
        </authorList>
    </citation>
    <scope>NUCLEOTIDE SEQUENCE</scope>
    <source>
        <strain evidence="2">IBT 30069</strain>
    </source>
</reference>
<name>A0A9W9FZA3_9EURO</name>
<feature type="coiled-coil region" evidence="1">
    <location>
        <begin position="93"/>
        <end position="194"/>
    </location>
</feature>
<dbReference type="Proteomes" id="UP001149165">
    <property type="component" value="Unassembled WGS sequence"/>
</dbReference>
<keyword evidence="1" id="KW-0175">Coiled coil</keyword>
<organism evidence="2 3">
    <name type="scientific">Penicillium angulare</name>
    <dbReference type="NCBI Taxonomy" id="116970"/>
    <lineage>
        <taxon>Eukaryota</taxon>
        <taxon>Fungi</taxon>
        <taxon>Dikarya</taxon>
        <taxon>Ascomycota</taxon>
        <taxon>Pezizomycotina</taxon>
        <taxon>Eurotiomycetes</taxon>
        <taxon>Eurotiomycetidae</taxon>
        <taxon>Eurotiales</taxon>
        <taxon>Aspergillaceae</taxon>
        <taxon>Penicillium</taxon>
    </lineage>
</organism>
<sequence length="223" mass="26094">MSGSHEHLCKVKVLLSLSVGYLNSRCEVNADQPIRLQNASPSWSFVFARLFAYESNLVQYPIKFPTQDKMNSVLSSPPSSQVNNIVHNHDTPVEFLQRELQKRDLKIMELERNLDVVNRQRVGVIKDLRVENAEKSTAIQNLQTEVARLEALDNQRQRTLRDNARHLSRAQNQVTRLREKLRGVEDLVKKYEDSRDKWKEIARKESRRGSKTSRCFFFRCWVL</sequence>
<proteinExistence type="predicted"/>
<evidence type="ECO:0000256" key="1">
    <source>
        <dbReference type="SAM" id="Coils"/>
    </source>
</evidence>
<keyword evidence="3" id="KW-1185">Reference proteome</keyword>
<accession>A0A9W9FZA3</accession>
<gene>
    <name evidence="2" type="ORF">N7456_005836</name>
</gene>
<dbReference type="EMBL" id="JAPQKH010000003">
    <property type="protein sequence ID" value="KAJ5109161.1"/>
    <property type="molecule type" value="Genomic_DNA"/>
</dbReference>
<reference evidence="2" key="2">
    <citation type="journal article" date="2023" name="IMA Fungus">
        <title>Comparative genomic study of the Penicillium genus elucidates a diverse pangenome and 15 lateral gene transfer events.</title>
        <authorList>
            <person name="Petersen C."/>
            <person name="Sorensen T."/>
            <person name="Nielsen M.R."/>
            <person name="Sondergaard T.E."/>
            <person name="Sorensen J.L."/>
            <person name="Fitzpatrick D.A."/>
            <person name="Frisvad J.C."/>
            <person name="Nielsen K.L."/>
        </authorList>
    </citation>
    <scope>NUCLEOTIDE SEQUENCE</scope>
    <source>
        <strain evidence="2">IBT 30069</strain>
    </source>
</reference>
<evidence type="ECO:0000313" key="3">
    <source>
        <dbReference type="Proteomes" id="UP001149165"/>
    </source>
</evidence>
<dbReference type="Gene3D" id="1.10.287.1700">
    <property type="match status" value="1"/>
</dbReference>